<evidence type="ECO:0000256" key="5">
    <source>
        <dbReference type="ARBA" id="ARBA00022801"/>
    </source>
</evidence>
<feature type="binding site" evidence="8">
    <location>
        <position position="293"/>
    </location>
    <ligand>
        <name>allantoate</name>
        <dbReference type="ChEBI" id="CHEBI:17536"/>
    </ligand>
</feature>
<dbReference type="CDD" id="cd03884">
    <property type="entry name" value="M20_bAS"/>
    <property type="match status" value="1"/>
</dbReference>
<keyword evidence="6" id="KW-0464">Manganese</keyword>
<dbReference type="GO" id="GO:0016813">
    <property type="term" value="F:hydrolase activity, acting on carbon-nitrogen (but not peptide) bonds, in linear amidines"/>
    <property type="evidence" value="ECO:0007669"/>
    <property type="project" value="InterPro"/>
</dbReference>
<dbReference type="NCBIfam" id="NF006775">
    <property type="entry name" value="PRK09290.2-5"/>
    <property type="match status" value="1"/>
</dbReference>
<dbReference type="RefSeq" id="WP_109906464.1">
    <property type="nucleotide sequence ID" value="NZ_QGLE01000007.1"/>
</dbReference>
<keyword evidence="11" id="KW-1185">Reference proteome</keyword>
<dbReference type="NCBIfam" id="TIGR01879">
    <property type="entry name" value="hydantase"/>
    <property type="match status" value="1"/>
</dbReference>
<feature type="domain" description="Peptidase M20 dimerisation" evidence="9">
    <location>
        <begin position="216"/>
        <end position="315"/>
    </location>
</feature>
<dbReference type="Proteomes" id="UP000245461">
    <property type="component" value="Unassembled WGS sequence"/>
</dbReference>
<feature type="binding site" evidence="7">
    <location>
        <position position="97"/>
    </location>
    <ligand>
        <name>Zn(2+)</name>
        <dbReference type="ChEBI" id="CHEBI:29105"/>
        <label>1</label>
    </ligand>
</feature>
<sequence>MMRTTANDLTLGQRLYERLEVFARHSEDEDKLTRVFLSPQHRAAADELLGWMRDAGMAAHVDAVGNVVGRYEGLKPGAPCLMMGSHIDTVRDAGKYDGNMGVLAALACVEEFNRAGERFPFAIEVIAFGDEEGVRFPVTLSGSRAIAGTFDQTTLSLRDKEGVSLRQALSDFGCDPDKIAEIARRKEQVLAFVELHIEQGPVLEDAGLPVGAVTAINGASRLSVEVRGTANHAGTVPMHLRRDALAAAAEMMLAVERRGRAEPELVATVGRVDVMPGAVNVIPGLVRFTMDVRSPSDAARRRAVADIDRTIGEIAAARGVDIAITLTHEAAACRCAPELVEAIGRSIARAGLPVRELPSGAGHDAMAFSRLCPVGMIFVRCEKGISHNPAEAITVGDADISMRVLMDFIRTFDAGYLNRPTEERPAA</sequence>
<dbReference type="Pfam" id="PF07687">
    <property type="entry name" value="M20_dimer"/>
    <property type="match status" value="1"/>
</dbReference>
<evidence type="ECO:0000259" key="9">
    <source>
        <dbReference type="Pfam" id="PF07687"/>
    </source>
</evidence>
<dbReference type="NCBIfam" id="NF006771">
    <property type="entry name" value="PRK09290.1-5"/>
    <property type="match status" value="1"/>
</dbReference>
<dbReference type="InterPro" id="IPR010158">
    <property type="entry name" value="Amidase_Cbmase"/>
</dbReference>
<keyword evidence="7" id="KW-0862">Zinc</keyword>
<dbReference type="OrthoDB" id="9808195at2"/>
<dbReference type="Gene3D" id="3.30.70.360">
    <property type="match status" value="1"/>
</dbReference>
<dbReference type="PANTHER" id="PTHR32494">
    <property type="entry name" value="ALLANTOATE DEIMINASE-RELATED"/>
    <property type="match status" value="1"/>
</dbReference>
<organism evidence="10 11">
    <name type="scientific">Zavarzinia aquatilis</name>
    <dbReference type="NCBI Taxonomy" id="2211142"/>
    <lineage>
        <taxon>Bacteria</taxon>
        <taxon>Pseudomonadati</taxon>
        <taxon>Pseudomonadota</taxon>
        <taxon>Alphaproteobacteria</taxon>
        <taxon>Rhodospirillales</taxon>
        <taxon>Zavarziniaceae</taxon>
        <taxon>Zavarzinia</taxon>
    </lineage>
</organism>
<evidence type="ECO:0000256" key="4">
    <source>
        <dbReference type="ARBA" id="ARBA00022723"/>
    </source>
</evidence>
<dbReference type="Gene3D" id="3.40.630.10">
    <property type="entry name" value="Zn peptidases"/>
    <property type="match status" value="1"/>
</dbReference>
<evidence type="ECO:0000256" key="1">
    <source>
        <dbReference type="ARBA" id="ARBA00001936"/>
    </source>
</evidence>
<reference evidence="10 11" key="1">
    <citation type="submission" date="2018-05" db="EMBL/GenBank/DDBJ databases">
        <title>Zavarzinia sp. HR-AS.</title>
        <authorList>
            <person name="Lee Y."/>
            <person name="Jeon C.O."/>
        </authorList>
    </citation>
    <scope>NUCLEOTIDE SEQUENCE [LARGE SCALE GENOMIC DNA]</scope>
    <source>
        <strain evidence="10 11">HR-AS</strain>
    </source>
</reference>
<protein>
    <submittedName>
        <fullName evidence="10">Allantoate amidohydrolase</fullName>
    </submittedName>
</protein>
<keyword evidence="4 7" id="KW-0479">Metal-binding</keyword>
<dbReference type="InterPro" id="IPR011650">
    <property type="entry name" value="Peptidase_M20_dimer"/>
</dbReference>
<evidence type="ECO:0000313" key="11">
    <source>
        <dbReference type="Proteomes" id="UP000245461"/>
    </source>
</evidence>
<feature type="binding site" evidence="7">
    <location>
        <position position="132"/>
    </location>
    <ligand>
        <name>Zn(2+)</name>
        <dbReference type="ChEBI" id="CHEBI:29105"/>
        <label>2</label>
    </ligand>
</feature>
<accession>A0A317E2N5</accession>
<feature type="binding site" evidence="8">
    <location>
        <position position="221"/>
    </location>
    <ligand>
        <name>allantoate</name>
        <dbReference type="ChEBI" id="CHEBI:17536"/>
    </ligand>
</feature>
<evidence type="ECO:0000256" key="8">
    <source>
        <dbReference type="PIRSR" id="PIRSR001235-2"/>
    </source>
</evidence>
<comment type="cofactor">
    <cofactor evidence="7">
        <name>Zn(2+)</name>
        <dbReference type="ChEBI" id="CHEBI:29105"/>
    </cofactor>
    <text evidence="7">Binds 2 Zn(2+) ions per subunit.</text>
</comment>
<name>A0A317E2N5_9PROT</name>
<dbReference type="AlphaFoldDB" id="A0A317E2N5"/>
<comment type="caution">
    <text evidence="10">The sequence shown here is derived from an EMBL/GenBank/DDBJ whole genome shotgun (WGS) entry which is preliminary data.</text>
</comment>
<dbReference type="InterPro" id="IPR001261">
    <property type="entry name" value="ArgE/DapE_CS"/>
</dbReference>
<dbReference type="SUPFAM" id="SSF53187">
    <property type="entry name" value="Zn-dependent exopeptidases"/>
    <property type="match status" value="1"/>
</dbReference>
<evidence type="ECO:0000256" key="3">
    <source>
        <dbReference type="ARBA" id="ARBA00011738"/>
    </source>
</evidence>
<dbReference type="Pfam" id="PF01546">
    <property type="entry name" value="Peptidase_M20"/>
    <property type="match status" value="1"/>
</dbReference>
<feature type="binding site" evidence="7">
    <location>
        <position position="86"/>
    </location>
    <ligand>
        <name>Zn(2+)</name>
        <dbReference type="ChEBI" id="CHEBI:29105"/>
        <label>1</label>
    </ligand>
</feature>
<feature type="binding site" evidence="8">
    <location>
        <position position="280"/>
    </location>
    <ligand>
        <name>allantoate</name>
        <dbReference type="ChEBI" id="CHEBI:17536"/>
    </ligand>
</feature>
<dbReference type="InterPro" id="IPR036264">
    <property type="entry name" value="Bact_exopeptidase_dim_dom"/>
</dbReference>
<proteinExistence type="inferred from homology"/>
<feature type="binding site" evidence="7">
    <location>
        <position position="97"/>
    </location>
    <ligand>
        <name>Zn(2+)</name>
        <dbReference type="ChEBI" id="CHEBI:29105"/>
        <label>2</label>
    </ligand>
</feature>
<dbReference type="PANTHER" id="PTHR32494:SF19">
    <property type="entry name" value="ALLANTOATE DEIMINASE-RELATED"/>
    <property type="match status" value="1"/>
</dbReference>
<evidence type="ECO:0000256" key="7">
    <source>
        <dbReference type="PIRSR" id="PIRSR001235-1"/>
    </source>
</evidence>
<dbReference type="PIRSF" id="PIRSF001235">
    <property type="entry name" value="Amidase_carbamoylase"/>
    <property type="match status" value="1"/>
</dbReference>
<feature type="binding site" evidence="7">
    <location>
        <position position="387"/>
    </location>
    <ligand>
        <name>Zn(2+)</name>
        <dbReference type="ChEBI" id="CHEBI:29105"/>
        <label>2</label>
    </ligand>
</feature>
<evidence type="ECO:0000313" key="10">
    <source>
        <dbReference type="EMBL" id="PWR21348.1"/>
    </source>
</evidence>
<keyword evidence="5 10" id="KW-0378">Hydrolase</keyword>
<evidence type="ECO:0000256" key="6">
    <source>
        <dbReference type="ARBA" id="ARBA00023211"/>
    </source>
</evidence>
<comment type="similarity">
    <text evidence="2">Belongs to the peptidase M20 family.</text>
</comment>
<feature type="binding site" evidence="7">
    <location>
        <position position="196"/>
    </location>
    <ligand>
        <name>Zn(2+)</name>
        <dbReference type="ChEBI" id="CHEBI:29105"/>
        <label>1</label>
    </ligand>
</feature>
<evidence type="ECO:0000256" key="2">
    <source>
        <dbReference type="ARBA" id="ARBA00006153"/>
    </source>
</evidence>
<dbReference type="SUPFAM" id="SSF55031">
    <property type="entry name" value="Bacterial exopeptidase dimerisation domain"/>
    <property type="match status" value="1"/>
</dbReference>
<gene>
    <name evidence="10" type="ORF">DKG74_12970</name>
</gene>
<comment type="cofactor">
    <cofactor evidence="1">
        <name>Mn(2+)</name>
        <dbReference type="ChEBI" id="CHEBI:29035"/>
    </cofactor>
</comment>
<dbReference type="GO" id="GO:0046872">
    <property type="term" value="F:metal ion binding"/>
    <property type="evidence" value="ECO:0007669"/>
    <property type="project" value="UniProtKB-KW"/>
</dbReference>
<dbReference type="InterPro" id="IPR002933">
    <property type="entry name" value="Peptidase_M20"/>
</dbReference>
<comment type="subunit">
    <text evidence="3">Homodimer.</text>
</comment>
<dbReference type="EMBL" id="QGLE01000007">
    <property type="protein sequence ID" value="PWR21348.1"/>
    <property type="molecule type" value="Genomic_DNA"/>
</dbReference>
<dbReference type="PROSITE" id="PS00758">
    <property type="entry name" value="ARGE_DAPE_CPG2_1"/>
    <property type="match status" value="1"/>
</dbReference>